<dbReference type="EMBL" id="LAXI01000001">
    <property type="protein sequence ID" value="KRS19517.1"/>
    <property type="molecule type" value="Genomic_DNA"/>
</dbReference>
<gene>
    <name evidence="3" type="ORF">RIdsm_04998</name>
    <name evidence="2" type="ORF">XM52_01355</name>
</gene>
<protein>
    <submittedName>
        <fullName evidence="2 3">Membrane protein</fullName>
    </submittedName>
</protein>
<proteinExistence type="predicted"/>
<keyword evidence="4" id="KW-1185">Reference proteome</keyword>
<dbReference type="EMBL" id="CP031598">
    <property type="protein sequence ID" value="QEW29156.1"/>
    <property type="molecule type" value="Genomic_DNA"/>
</dbReference>
<dbReference type="RefSeq" id="WP_057812495.1">
    <property type="nucleotide sequence ID" value="NZ_CP031598.1"/>
</dbReference>
<evidence type="ECO:0000313" key="4">
    <source>
        <dbReference type="Proteomes" id="UP000051401"/>
    </source>
</evidence>
<dbReference type="Pfam" id="PF05437">
    <property type="entry name" value="AzlD"/>
    <property type="match status" value="1"/>
</dbReference>
<sequence length="108" mass="11521">MIDTATIWIVIAALGIGSYFFRFFFIGLIGDRQLPAWVLRHLRYTAVAVLPGLVAPLVVWPPATGGQTDAPRLVAALVTIAVGLWTRNVLLTITAGAAALYLGLYLAG</sequence>
<dbReference type="STRING" id="540747.SAMN04488031_102504"/>
<name>A0A0T5PEC4_9RHOB</name>
<organism evidence="2 4">
    <name type="scientific">Roseovarius indicus</name>
    <dbReference type="NCBI Taxonomy" id="540747"/>
    <lineage>
        <taxon>Bacteria</taxon>
        <taxon>Pseudomonadati</taxon>
        <taxon>Pseudomonadota</taxon>
        <taxon>Alphaproteobacteria</taxon>
        <taxon>Rhodobacterales</taxon>
        <taxon>Roseobacteraceae</taxon>
        <taxon>Roseovarius</taxon>
    </lineage>
</organism>
<dbReference type="InterPro" id="IPR008407">
    <property type="entry name" value="Brnchd-chn_aa_trnsp_AzlD"/>
</dbReference>
<accession>A0A0T5PEC4</accession>
<evidence type="ECO:0000313" key="2">
    <source>
        <dbReference type="EMBL" id="KRS19517.1"/>
    </source>
</evidence>
<dbReference type="AlphaFoldDB" id="A0A0T5PEC4"/>
<evidence type="ECO:0000313" key="3">
    <source>
        <dbReference type="EMBL" id="QEW29156.1"/>
    </source>
</evidence>
<feature type="transmembrane region" description="Helical" evidence="1">
    <location>
        <begin position="6"/>
        <end position="30"/>
    </location>
</feature>
<dbReference type="PATRIC" id="fig|540747.5.peg.273"/>
<evidence type="ECO:0000313" key="5">
    <source>
        <dbReference type="Proteomes" id="UP000325785"/>
    </source>
</evidence>
<reference evidence="3 5" key="2">
    <citation type="submission" date="2018-08" db="EMBL/GenBank/DDBJ databases">
        <title>Genetic Globetrotter - A new plasmid hitch-hiking vast phylogenetic and geographic distances.</title>
        <authorList>
            <person name="Vollmers J."/>
            <person name="Petersen J."/>
        </authorList>
    </citation>
    <scope>NUCLEOTIDE SEQUENCE [LARGE SCALE GENOMIC DNA]</scope>
    <source>
        <strain evidence="3 5">DSM 26383</strain>
    </source>
</reference>
<keyword evidence="1" id="KW-0812">Transmembrane</keyword>
<dbReference type="Proteomes" id="UP000325785">
    <property type="component" value="Chromosome"/>
</dbReference>
<dbReference type="OrthoDB" id="6119856at2"/>
<keyword evidence="1" id="KW-1133">Transmembrane helix</keyword>
<feature type="transmembrane region" description="Helical" evidence="1">
    <location>
        <begin position="73"/>
        <end position="106"/>
    </location>
</feature>
<reference evidence="2 4" key="1">
    <citation type="submission" date="2015-04" db="EMBL/GenBank/DDBJ databases">
        <title>The draft genome sequence of Roseovarius indicus B108T.</title>
        <authorList>
            <person name="Li G."/>
            <person name="Lai Q."/>
            <person name="Shao Z."/>
            <person name="Yan P."/>
        </authorList>
    </citation>
    <scope>NUCLEOTIDE SEQUENCE [LARGE SCALE GENOMIC DNA]</scope>
    <source>
        <strain evidence="2 4">B108</strain>
    </source>
</reference>
<dbReference type="KEGG" id="rid:RIdsm_04998"/>
<feature type="transmembrane region" description="Helical" evidence="1">
    <location>
        <begin position="42"/>
        <end position="61"/>
    </location>
</feature>
<dbReference type="Proteomes" id="UP000051401">
    <property type="component" value="Unassembled WGS sequence"/>
</dbReference>
<evidence type="ECO:0000256" key="1">
    <source>
        <dbReference type="SAM" id="Phobius"/>
    </source>
</evidence>
<keyword evidence="1" id="KW-0472">Membrane</keyword>